<dbReference type="InParanoid" id="A0A1Q3B8D0"/>
<dbReference type="PANTHER" id="PTHR33021:SF489">
    <property type="entry name" value="BASIC BLUE PROTEIN-LIKE"/>
    <property type="match status" value="1"/>
</dbReference>
<dbReference type="PANTHER" id="PTHR33021">
    <property type="entry name" value="BLUE COPPER PROTEIN"/>
    <property type="match status" value="1"/>
</dbReference>
<name>A0A1Q3B8D0_CEPFO</name>
<evidence type="ECO:0000256" key="2">
    <source>
        <dbReference type="ARBA" id="ARBA00022723"/>
    </source>
</evidence>
<evidence type="ECO:0000256" key="5">
    <source>
        <dbReference type="ARBA" id="ARBA00023180"/>
    </source>
</evidence>
<dbReference type="GO" id="GO:0005886">
    <property type="term" value="C:plasma membrane"/>
    <property type="evidence" value="ECO:0007669"/>
    <property type="project" value="TreeGrafter"/>
</dbReference>
<feature type="chain" id="PRO_5012749636" evidence="7">
    <location>
        <begin position="24"/>
        <end position="166"/>
    </location>
</feature>
<dbReference type="InterPro" id="IPR003245">
    <property type="entry name" value="Phytocyanin_dom"/>
</dbReference>
<feature type="domain" description="Phytocyanin" evidence="8">
    <location>
        <begin position="24"/>
        <end position="124"/>
    </location>
</feature>
<evidence type="ECO:0000256" key="3">
    <source>
        <dbReference type="ARBA" id="ARBA00022982"/>
    </source>
</evidence>
<accession>A0A1Q3B8D0</accession>
<dbReference type="CDD" id="cd04216">
    <property type="entry name" value="Phytocyanin"/>
    <property type="match status" value="1"/>
</dbReference>
<feature type="signal peptide" evidence="7">
    <location>
        <begin position="1"/>
        <end position="23"/>
    </location>
</feature>
<keyword evidence="6" id="KW-0812">Transmembrane</keyword>
<protein>
    <submittedName>
        <fullName evidence="9">Cu_bind_like domain-containing protein</fullName>
    </submittedName>
</protein>
<keyword evidence="2" id="KW-0479">Metal-binding</keyword>
<dbReference type="GO" id="GO:0046872">
    <property type="term" value="F:metal ion binding"/>
    <property type="evidence" value="ECO:0007669"/>
    <property type="project" value="UniProtKB-KW"/>
</dbReference>
<evidence type="ECO:0000259" key="8">
    <source>
        <dbReference type="PROSITE" id="PS51485"/>
    </source>
</evidence>
<dbReference type="Gene3D" id="2.60.40.420">
    <property type="entry name" value="Cupredoxins - blue copper proteins"/>
    <property type="match status" value="1"/>
</dbReference>
<keyword evidence="10" id="KW-1185">Reference proteome</keyword>
<evidence type="ECO:0000256" key="1">
    <source>
        <dbReference type="ARBA" id="ARBA00022448"/>
    </source>
</evidence>
<feature type="transmembrane region" description="Helical" evidence="6">
    <location>
        <begin position="145"/>
        <end position="162"/>
    </location>
</feature>
<dbReference type="STRING" id="3775.A0A1Q3B8D0"/>
<dbReference type="OrthoDB" id="2331100at2759"/>
<dbReference type="FunCoup" id="A0A1Q3B8D0">
    <property type="interactions" value="37"/>
</dbReference>
<sequence>MQGVYGVLLLLVFVALITKQASATKHVIGGSQGWDESVDFSSWASGQTFKVGDQLVFKYPSGLHIVVELGSESAYKKCDLGSVLDSLNTGNDEVKLNKAGIRYFACGTLGHCDQGMKVKITTVTGKVPSTPASASTSSASALHSFAYFGVLVALLATPVWYINHMP</sequence>
<gene>
    <name evidence="9" type="ORF">CFOL_v3_07805</name>
</gene>
<organism evidence="9 10">
    <name type="scientific">Cephalotus follicularis</name>
    <name type="common">Albany pitcher plant</name>
    <dbReference type="NCBI Taxonomy" id="3775"/>
    <lineage>
        <taxon>Eukaryota</taxon>
        <taxon>Viridiplantae</taxon>
        <taxon>Streptophyta</taxon>
        <taxon>Embryophyta</taxon>
        <taxon>Tracheophyta</taxon>
        <taxon>Spermatophyta</taxon>
        <taxon>Magnoliopsida</taxon>
        <taxon>eudicotyledons</taxon>
        <taxon>Gunneridae</taxon>
        <taxon>Pentapetalae</taxon>
        <taxon>rosids</taxon>
        <taxon>fabids</taxon>
        <taxon>Oxalidales</taxon>
        <taxon>Cephalotaceae</taxon>
        <taxon>Cephalotus</taxon>
    </lineage>
</organism>
<evidence type="ECO:0000256" key="4">
    <source>
        <dbReference type="ARBA" id="ARBA00023008"/>
    </source>
</evidence>
<keyword evidence="4" id="KW-0186">Copper</keyword>
<keyword evidence="3" id="KW-0249">Electron transport</keyword>
<dbReference type="Proteomes" id="UP000187406">
    <property type="component" value="Unassembled WGS sequence"/>
</dbReference>
<keyword evidence="6" id="KW-0472">Membrane</keyword>
<dbReference type="SUPFAM" id="SSF49503">
    <property type="entry name" value="Cupredoxins"/>
    <property type="match status" value="1"/>
</dbReference>
<dbReference type="PROSITE" id="PS51485">
    <property type="entry name" value="PHYTOCYANIN"/>
    <property type="match status" value="1"/>
</dbReference>
<dbReference type="InterPro" id="IPR039391">
    <property type="entry name" value="Phytocyanin-like"/>
</dbReference>
<evidence type="ECO:0000313" key="10">
    <source>
        <dbReference type="Proteomes" id="UP000187406"/>
    </source>
</evidence>
<keyword evidence="7" id="KW-0732">Signal</keyword>
<reference evidence="10" key="1">
    <citation type="submission" date="2016-04" db="EMBL/GenBank/DDBJ databases">
        <title>Cephalotus genome sequencing.</title>
        <authorList>
            <person name="Fukushima K."/>
            <person name="Hasebe M."/>
            <person name="Fang X."/>
        </authorList>
    </citation>
    <scope>NUCLEOTIDE SEQUENCE [LARGE SCALE GENOMIC DNA]</scope>
    <source>
        <strain evidence="10">cv. St1</strain>
    </source>
</reference>
<dbReference type="EMBL" id="BDDD01000339">
    <property type="protein sequence ID" value="GAV64287.1"/>
    <property type="molecule type" value="Genomic_DNA"/>
</dbReference>
<dbReference type="GO" id="GO:0009055">
    <property type="term" value="F:electron transfer activity"/>
    <property type="evidence" value="ECO:0007669"/>
    <property type="project" value="InterPro"/>
</dbReference>
<dbReference type="FunFam" id="2.60.40.420:FF:000003">
    <property type="entry name" value="Blue copper"/>
    <property type="match status" value="1"/>
</dbReference>
<keyword evidence="5" id="KW-0325">Glycoprotein</keyword>
<proteinExistence type="predicted"/>
<keyword evidence="6" id="KW-1133">Transmembrane helix</keyword>
<evidence type="ECO:0000256" key="7">
    <source>
        <dbReference type="SAM" id="SignalP"/>
    </source>
</evidence>
<dbReference type="InterPro" id="IPR008972">
    <property type="entry name" value="Cupredoxin"/>
</dbReference>
<evidence type="ECO:0000256" key="6">
    <source>
        <dbReference type="SAM" id="Phobius"/>
    </source>
</evidence>
<dbReference type="Pfam" id="PF02298">
    <property type="entry name" value="Cu_bind_like"/>
    <property type="match status" value="1"/>
</dbReference>
<dbReference type="AlphaFoldDB" id="A0A1Q3B8D0"/>
<keyword evidence="1" id="KW-0813">Transport</keyword>
<comment type="caution">
    <text evidence="9">The sequence shown here is derived from an EMBL/GenBank/DDBJ whole genome shotgun (WGS) entry which is preliminary data.</text>
</comment>
<evidence type="ECO:0000313" key="9">
    <source>
        <dbReference type="EMBL" id="GAV64287.1"/>
    </source>
</evidence>